<dbReference type="SMART" id="SM00382">
    <property type="entry name" value="AAA"/>
    <property type="match status" value="1"/>
</dbReference>
<keyword evidence="5" id="KW-0238">DNA-binding</keyword>
<proteinExistence type="predicted"/>
<organism evidence="13 14">
    <name type="scientific">Orenia metallireducens</name>
    <dbReference type="NCBI Taxonomy" id="1413210"/>
    <lineage>
        <taxon>Bacteria</taxon>
        <taxon>Bacillati</taxon>
        <taxon>Bacillota</taxon>
        <taxon>Clostridia</taxon>
        <taxon>Halanaerobiales</taxon>
        <taxon>Halobacteroidaceae</taxon>
        <taxon>Orenia</taxon>
    </lineage>
</organism>
<dbReference type="SUPFAM" id="SSF52540">
    <property type="entry name" value="P-loop containing nucleoside triphosphate hydrolases"/>
    <property type="match status" value="1"/>
</dbReference>
<keyword evidence="2" id="KW-0058">Aromatic hydrocarbons catabolism</keyword>
<dbReference type="Pfam" id="PF25601">
    <property type="entry name" value="AAA_lid_14"/>
    <property type="match status" value="1"/>
</dbReference>
<dbReference type="InterPro" id="IPR000014">
    <property type="entry name" value="PAS"/>
</dbReference>
<dbReference type="InterPro" id="IPR035895">
    <property type="entry name" value="HPr-like_sf"/>
</dbReference>
<evidence type="ECO:0000256" key="1">
    <source>
        <dbReference type="ARBA" id="ARBA00022741"/>
    </source>
</evidence>
<feature type="domain" description="Sigma-54 factor interaction" evidence="10">
    <location>
        <begin position="365"/>
        <end position="594"/>
    </location>
</feature>
<dbReference type="GO" id="GO:0006355">
    <property type="term" value="P:regulation of DNA-templated transcription"/>
    <property type="evidence" value="ECO:0007669"/>
    <property type="project" value="InterPro"/>
</dbReference>
<reference evidence="13 14" key="2">
    <citation type="submission" date="2016-08" db="EMBL/GenBank/DDBJ databases">
        <title>Orenia metallireducens sp. nov. strain Z6, a Novel Metal-reducing Firmicute from the Deep Subsurface.</title>
        <authorList>
            <person name="Maxim B.I."/>
            <person name="Kenneth K."/>
            <person name="Flynn T.M."/>
            <person name="Oloughlin E.J."/>
            <person name="Locke R.A."/>
            <person name="Weber J.R."/>
            <person name="Egan S.M."/>
            <person name="Mackie R.I."/>
            <person name="Cann I.K."/>
        </authorList>
    </citation>
    <scope>NUCLEOTIDE SEQUENCE [LARGE SCALE GENOMIC DNA]</scope>
    <source>
        <strain evidence="13 14">Z6</strain>
    </source>
</reference>
<evidence type="ECO:0000256" key="7">
    <source>
        <dbReference type="ARBA" id="ARBA00023163"/>
    </source>
</evidence>
<dbReference type="PROSITE" id="PS51350">
    <property type="entry name" value="PTS_HPR_DOM"/>
    <property type="match status" value="1"/>
</dbReference>
<evidence type="ECO:0000256" key="6">
    <source>
        <dbReference type="ARBA" id="ARBA00023159"/>
    </source>
</evidence>
<dbReference type="InterPro" id="IPR035965">
    <property type="entry name" value="PAS-like_dom_sf"/>
</dbReference>
<dbReference type="OrthoDB" id="9803970at2"/>
<name>A0A1C0A6C7_9FIRM</name>
<dbReference type="SUPFAM" id="SSF55785">
    <property type="entry name" value="PYP-like sensor domain (PAS domain)"/>
    <property type="match status" value="2"/>
</dbReference>
<dbReference type="PANTHER" id="PTHR32071:SF57">
    <property type="entry name" value="C4-DICARBOXYLATE TRANSPORT TRANSCRIPTIONAL REGULATORY PROTEIN DCTD"/>
    <property type="match status" value="1"/>
</dbReference>
<dbReference type="Gene3D" id="3.30.1340.10">
    <property type="entry name" value="HPr-like"/>
    <property type="match status" value="1"/>
</dbReference>
<feature type="domain" description="PAS" evidence="11">
    <location>
        <begin position="226"/>
        <end position="299"/>
    </location>
</feature>
<dbReference type="FunFam" id="1.10.8.60:FF:000014">
    <property type="entry name" value="DNA-binding transcriptional regulator NtrC"/>
    <property type="match status" value="1"/>
</dbReference>
<dbReference type="SUPFAM" id="SSF46689">
    <property type="entry name" value="Homeodomain-like"/>
    <property type="match status" value="1"/>
</dbReference>
<keyword evidence="14" id="KW-1185">Reference proteome</keyword>
<evidence type="ECO:0000256" key="4">
    <source>
        <dbReference type="ARBA" id="ARBA00023015"/>
    </source>
</evidence>
<dbReference type="PROSITE" id="PS00676">
    <property type="entry name" value="SIGMA54_INTERACT_2"/>
    <property type="match status" value="1"/>
</dbReference>
<protein>
    <recommendedName>
        <fullName evidence="8">HTH-type transcriptional regulatory protein TyrR</fullName>
    </recommendedName>
</protein>
<dbReference type="NCBIfam" id="TIGR00229">
    <property type="entry name" value="sensory_box"/>
    <property type="match status" value="2"/>
</dbReference>
<dbReference type="PROSITE" id="PS00688">
    <property type="entry name" value="SIGMA54_INTERACT_3"/>
    <property type="match status" value="1"/>
</dbReference>
<evidence type="ECO:0000313" key="13">
    <source>
        <dbReference type="EMBL" id="OCL25687.1"/>
    </source>
</evidence>
<evidence type="ECO:0000259" key="10">
    <source>
        <dbReference type="PROSITE" id="PS50045"/>
    </source>
</evidence>
<dbReference type="InterPro" id="IPR003593">
    <property type="entry name" value="AAA+_ATPase"/>
</dbReference>
<dbReference type="Gene3D" id="3.30.450.20">
    <property type="entry name" value="PAS domain"/>
    <property type="match status" value="2"/>
</dbReference>
<dbReference type="InterPro" id="IPR002078">
    <property type="entry name" value="Sigma_54_int"/>
</dbReference>
<feature type="domain" description="PAS" evidence="11">
    <location>
        <begin position="109"/>
        <end position="154"/>
    </location>
</feature>
<dbReference type="EMBL" id="LWDV01000010">
    <property type="protein sequence ID" value="OCL25687.1"/>
    <property type="molecule type" value="Genomic_DNA"/>
</dbReference>
<gene>
    <name evidence="13" type="ORF">U472_15260</name>
</gene>
<feature type="coiled-coil region" evidence="9">
    <location>
        <begin position="324"/>
        <end position="358"/>
    </location>
</feature>
<dbReference type="FunFam" id="3.40.50.300:FF:000006">
    <property type="entry name" value="DNA-binding transcriptional regulator NtrC"/>
    <property type="match status" value="1"/>
</dbReference>
<comment type="caution">
    <text evidence="13">The sequence shown here is derived from an EMBL/GenBank/DDBJ whole genome shotgun (WGS) entry which is preliminary data.</text>
</comment>
<keyword evidence="1" id="KW-0547">Nucleotide-binding</keyword>
<accession>A0A1C0A6C7</accession>
<evidence type="ECO:0000256" key="2">
    <source>
        <dbReference type="ARBA" id="ARBA00022797"/>
    </source>
</evidence>
<dbReference type="SMART" id="SM00091">
    <property type="entry name" value="PAS"/>
    <property type="match status" value="2"/>
</dbReference>
<feature type="domain" description="HPr" evidence="12">
    <location>
        <begin position="1"/>
        <end position="94"/>
    </location>
</feature>
<dbReference type="CDD" id="cd00130">
    <property type="entry name" value="PAS"/>
    <property type="match status" value="2"/>
</dbReference>
<reference evidence="14" key="1">
    <citation type="submission" date="2016-07" db="EMBL/GenBank/DDBJ databases">
        <authorList>
            <person name="Florea S."/>
            <person name="Webb J.S."/>
            <person name="Jaromczyk J."/>
            <person name="Schardl C.L."/>
        </authorList>
    </citation>
    <scope>NUCLEOTIDE SEQUENCE [LARGE SCALE GENOMIC DNA]</scope>
    <source>
        <strain evidence="14">Z6</strain>
    </source>
</reference>
<dbReference type="PROSITE" id="PS50045">
    <property type="entry name" value="SIGMA54_INTERACT_4"/>
    <property type="match status" value="1"/>
</dbReference>
<dbReference type="InterPro" id="IPR000032">
    <property type="entry name" value="HPr-like"/>
</dbReference>
<dbReference type="GO" id="GO:0003677">
    <property type="term" value="F:DNA binding"/>
    <property type="evidence" value="ECO:0007669"/>
    <property type="project" value="UniProtKB-KW"/>
</dbReference>
<dbReference type="InterPro" id="IPR013767">
    <property type="entry name" value="PAS_fold"/>
</dbReference>
<dbReference type="RefSeq" id="WP_068719599.1">
    <property type="nucleotide sequence ID" value="NZ_LWDV01000010.1"/>
</dbReference>
<dbReference type="InterPro" id="IPR025662">
    <property type="entry name" value="Sigma_54_int_dom_ATP-bd_1"/>
</dbReference>
<dbReference type="InterPro" id="IPR009057">
    <property type="entry name" value="Homeodomain-like_sf"/>
</dbReference>
<keyword evidence="3" id="KW-0067">ATP-binding</keyword>
<dbReference type="Pfam" id="PF18024">
    <property type="entry name" value="HTH_50"/>
    <property type="match status" value="1"/>
</dbReference>
<dbReference type="PROSITE" id="PS50112">
    <property type="entry name" value="PAS"/>
    <property type="match status" value="2"/>
</dbReference>
<keyword evidence="4" id="KW-0805">Transcription regulation</keyword>
<dbReference type="Gene3D" id="3.40.50.300">
    <property type="entry name" value="P-loop containing nucleotide triphosphate hydrolases"/>
    <property type="match status" value="1"/>
</dbReference>
<dbReference type="SUPFAM" id="SSF55594">
    <property type="entry name" value="HPr-like"/>
    <property type="match status" value="1"/>
</dbReference>
<dbReference type="InterPro" id="IPR025944">
    <property type="entry name" value="Sigma_54_int_dom_CS"/>
</dbReference>
<dbReference type="Gene3D" id="1.10.10.60">
    <property type="entry name" value="Homeodomain-like"/>
    <property type="match status" value="1"/>
</dbReference>
<sequence>MVRKEILIFEHEKGLHARVAALIVRESIQLQNKYKDKLFIGRNENDLLPATSLISVISSNIKYGDKMVIVSKGDNADKSLHEFAKFLKGKFDLEDKQTRDEIDQVLQETTLTMDKVFNNIANGVIVVDQEGVITSFNPAAEKITGLSANRVIGEDINSVIANSKLKEIIKSGQAELGKRQEINDATIVTNRNPIFSNGRIIGAIAVFQDISTLERLSGELKEVRALKERLHLILESVQDGICVVDKKGGIEYLNPTYAKMLNIDIETVVGRKLEEINQDKTYQQVLETGESITGVVTEKDNDLVIIFNVYPIQVDGEIEGAVLVAKKKIEIEKLADRLKELSAKAEYLEQELKREKELDSSFERIIGRSGVLKDSLVRASKAAETTSTVLIRGESGTGKELVAEAIHYASNRKNKPFIRVNCAAIPSNLIESELFGHEKGAFTGAINRKIGKFELADGGTIFLDEIGELSVELQVKLLRVLQEREFERVGGIERISVNIRVITATNRNLEEMIEENNFREDLYYRLNVIPIILPPLRERKDDIPLLVNHFLDKLSERLNKKVDTISQDALEILTNYSWPGNVRELQNIVERGINFTDSQEISIDDLPDYIRNNYQNQRSLINLTADGEIASIEEYEREIIKRALEKYKSFNATGKVLGVTHKTVAAKARKYGLVKE</sequence>
<dbReference type="Proteomes" id="UP000093514">
    <property type="component" value="Unassembled WGS sequence"/>
</dbReference>
<evidence type="ECO:0000256" key="5">
    <source>
        <dbReference type="ARBA" id="ARBA00023125"/>
    </source>
</evidence>
<keyword evidence="9" id="KW-0175">Coiled coil</keyword>
<evidence type="ECO:0000256" key="3">
    <source>
        <dbReference type="ARBA" id="ARBA00022840"/>
    </source>
</evidence>
<dbReference type="CDD" id="cd00009">
    <property type="entry name" value="AAA"/>
    <property type="match status" value="1"/>
</dbReference>
<dbReference type="InterPro" id="IPR027417">
    <property type="entry name" value="P-loop_NTPase"/>
</dbReference>
<evidence type="ECO:0000313" key="14">
    <source>
        <dbReference type="Proteomes" id="UP000093514"/>
    </source>
</evidence>
<evidence type="ECO:0000259" key="12">
    <source>
        <dbReference type="PROSITE" id="PS51350"/>
    </source>
</evidence>
<keyword evidence="6" id="KW-0010">Activator</keyword>
<dbReference type="GO" id="GO:0005524">
    <property type="term" value="F:ATP binding"/>
    <property type="evidence" value="ECO:0007669"/>
    <property type="project" value="UniProtKB-KW"/>
</dbReference>
<evidence type="ECO:0000259" key="11">
    <source>
        <dbReference type="PROSITE" id="PS50112"/>
    </source>
</evidence>
<evidence type="ECO:0000256" key="8">
    <source>
        <dbReference type="ARBA" id="ARBA00029500"/>
    </source>
</evidence>
<dbReference type="PANTHER" id="PTHR32071">
    <property type="entry name" value="TRANSCRIPTIONAL REGULATORY PROTEIN"/>
    <property type="match status" value="1"/>
</dbReference>
<evidence type="ECO:0000256" key="9">
    <source>
        <dbReference type="SAM" id="Coils"/>
    </source>
</evidence>
<dbReference type="InterPro" id="IPR025943">
    <property type="entry name" value="Sigma_54_int_dom_ATP-bd_2"/>
</dbReference>
<dbReference type="InterPro" id="IPR058031">
    <property type="entry name" value="AAA_lid_NorR"/>
</dbReference>
<dbReference type="Pfam" id="PF00989">
    <property type="entry name" value="PAS"/>
    <property type="match status" value="2"/>
</dbReference>
<dbReference type="Gene3D" id="1.10.8.60">
    <property type="match status" value="1"/>
</dbReference>
<dbReference type="Pfam" id="PF00158">
    <property type="entry name" value="Sigma54_activat"/>
    <property type="match status" value="1"/>
</dbReference>
<keyword evidence="7" id="KW-0804">Transcription</keyword>
<dbReference type="InterPro" id="IPR030828">
    <property type="entry name" value="HTH_TyrR"/>
</dbReference>
<dbReference type="AlphaFoldDB" id="A0A1C0A6C7"/>
<dbReference type="PROSITE" id="PS00675">
    <property type="entry name" value="SIGMA54_INTERACT_1"/>
    <property type="match status" value="1"/>
</dbReference>
<dbReference type="Pfam" id="PF00381">
    <property type="entry name" value="PTS-HPr"/>
    <property type="match status" value="1"/>
</dbReference>